<protein>
    <submittedName>
        <fullName evidence="2">Uncharacterized protein</fullName>
    </submittedName>
</protein>
<comment type="caution">
    <text evidence="2">The sequence shown here is derived from an EMBL/GenBank/DDBJ whole genome shotgun (WGS) entry which is preliminary data.</text>
</comment>
<proteinExistence type="predicted"/>
<feature type="transmembrane region" description="Helical" evidence="1">
    <location>
        <begin position="26"/>
        <end position="45"/>
    </location>
</feature>
<organism evidence="2 3">
    <name type="scientific">Periconia digitata</name>
    <dbReference type="NCBI Taxonomy" id="1303443"/>
    <lineage>
        <taxon>Eukaryota</taxon>
        <taxon>Fungi</taxon>
        <taxon>Dikarya</taxon>
        <taxon>Ascomycota</taxon>
        <taxon>Pezizomycotina</taxon>
        <taxon>Dothideomycetes</taxon>
        <taxon>Pleosporomycetidae</taxon>
        <taxon>Pleosporales</taxon>
        <taxon>Massarineae</taxon>
        <taxon>Periconiaceae</taxon>
        <taxon>Periconia</taxon>
    </lineage>
</organism>
<reference evidence="2" key="1">
    <citation type="submission" date="2023-01" db="EMBL/GenBank/DDBJ databases">
        <authorList>
            <person name="Van Ghelder C."/>
            <person name="Rancurel C."/>
        </authorList>
    </citation>
    <scope>NUCLEOTIDE SEQUENCE</scope>
    <source>
        <strain evidence="2">CNCM I-4278</strain>
    </source>
</reference>
<evidence type="ECO:0000313" key="3">
    <source>
        <dbReference type="Proteomes" id="UP001152607"/>
    </source>
</evidence>
<evidence type="ECO:0000313" key="2">
    <source>
        <dbReference type="EMBL" id="CAI6339362.1"/>
    </source>
</evidence>
<keyword evidence="3" id="KW-1185">Reference proteome</keyword>
<dbReference type="AlphaFoldDB" id="A0A9W4URB4"/>
<dbReference type="EMBL" id="CAOQHR010000009">
    <property type="protein sequence ID" value="CAI6339362.1"/>
    <property type="molecule type" value="Genomic_DNA"/>
</dbReference>
<keyword evidence="1" id="KW-0812">Transmembrane</keyword>
<name>A0A9W4URB4_9PLEO</name>
<keyword evidence="1" id="KW-1133">Transmembrane helix</keyword>
<keyword evidence="1" id="KW-0472">Membrane</keyword>
<sequence>MLLFVLFAVIWKNWDKFDLDAFAWKYHISFAFSFILLQPATPFFCLSLRRALAGAVAFCSSPVDHWWFVAFVSLRLKCSESACTTVSLFFVLRLYAKKKQVLW</sequence>
<accession>A0A9W4URB4</accession>
<gene>
    <name evidence="2" type="ORF">PDIGIT_LOCUS12519</name>
</gene>
<dbReference type="Proteomes" id="UP001152607">
    <property type="component" value="Unassembled WGS sequence"/>
</dbReference>
<evidence type="ECO:0000256" key="1">
    <source>
        <dbReference type="SAM" id="Phobius"/>
    </source>
</evidence>